<evidence type="ECO:0000313" key="1">
    <source>
        <dbReference type="EMBL" id="KAI5676873.1"/>
    </source>
</evidence>
<comment type="caution">
    <text evidence="1">The sequence shown here is derived from an EMBL/GenBank/DDBJ whole genome shotgun (WGS) entry which is preliminary data.</text>
</comment>
<sequence>MITNGDMVTFLLILDLMRHNSYDCYEGTRFGTRNDVRNGGNYVNMHERFHKRKAWEQKIESLFYSYCLREEEKFQLVLKYLPYEVKVWWDSKCENRRRMGAQPIKTWNLMKQSLRNRFGVGNHEEQRQGQPKVKFIELLMVEESPKIKELSEDKIIESLKIYVVKETSKEEPCCIMNEKSIGIKEKERIESEYLECSTEKESELEKSERIKENECFIEKQESEKEEQREKEIVILEKSKEVNFYANETNPFFASESLCVQNFEDPSKGEDGKLTYKIHKYYDNVSNYVPCVLGIKDQGRNMEKELGAIFEELPISLSLNPSLMYYYVSLVELKLFLESYLSHVSIYGDFYAISFGSCLFLVVPYVSKCLSSHASLEDSLLHSSSMFDPSCYDFEVMNNASIKSRVVGFGLDGVLFDILHIGI</sequence>
<accession>A0ACC0BWF9</accession>
<dbReference type="Proteomes" id="UP001060085">
    <property type="component" value="Linkage Group LG02"/>
</dbReference>
<dbReference type="EMBL" id="CM044702">
    <property type="protein sequence ID" value="KAI5676873.1"/>
    <property type="molecule type" value="Genomic_DNA"/>
</dbReference>
<organism evidence="1 2">
    <name type="scientific">Catharanthus roseus</name>
    <name type="common">Madagascar periwinkle</name>
    <name type="synonym">Vinca rosea</name>
    <dbReference type="NCBI Taxonomy" id="4058"/>
    <lineage>
        <taxon>Eukaryota</taxon>
        <taxon>Viridiplantae</taxon>
        <taxon>Streptophyta</taxon>
        <taxon>Embryophyta</taxon>
        <taxon>Tracheophyta</taxon>
        <taxon>Spermatophyta</taxon>
        <taxon>Magnoliopsida</taxon>
        <taxon>eudicotyledons</taxon>
        <taxon>Gunneridae</taxon>
        <taxon>Pentapetalae</taxon>
        <taxon>asterids</taxon>
        <taxon>lamiids</taxon>
        <taxon>Gentianales</taxon>
        <taxon>Apocynaceae</taxon>
        <taxon>Rauvolfioideae</taxon>
        <taxon>Vinceae</taxon>
        <taxon>Catharanthinae</taxon>
        <taxon>Catharanthus</taxon>
    </lineage>
</organism>
<keyword evidence="2" id="KW-1185">Reference proteome</keyword>
<protein>
    <submittedName>
        <fullName evidence="1">Uncharacterized protein</fullName>
    </submittedName>
</protein>
<proteinExistence type="predicted"/>
<name>A0ACC0BWF9_CATRO</name>
<gene>
    <name evidence="1" type="ORF">M9H77_07823</name>
</gene>
<reference evidence="2" key="1">
    <citation type="journal article" date="2023" name="Nat. Plants">
        <title>Single-cell RNA sequencing provides a high-resolution roadmap for understanding the multicellular compartmentation of specialized metabolism.</title>
        <authorList>
            <person name="Sun S."/>
            <person name="Shen X."/>
            <person name="Li Y."/>
            <person name="Li Y."/>
            <person name="Wang S."/>
            <person name="Li R."/>
            <person name="Zhang H."/>
            <person name="Shen G."/>
            <person name="Guo B."/>
            <person name="Wei J."/>
            <person name="Xu J."/>
            <person name="St-Pierre B."/>
            <person name="Chen S."/>
            <person name="Sun C."/>
        </authorList>
    </citation>
    <scope>NUCLEOTIDE SEQUENCE [LARGE SCALE GENOMIC DNA]</scope>
</reference>
<evidence type="ECO:0000313" key="2">
    <source>
        <dbReference type="Proteomes" id="UP001060085"/>
    </source>
</evidence>